<feature type="region of interest" description="Disordered" evidence="1">
    <location>
        <begin position="102"/>
        <end position="133"/>
    </location>
</feature>
<accession>A0ABD3VNP3</accession>
<proteinExistence type="predicted"/>
<organism evidence="2 3">
    <name type="scientific">Sinanodonta woodiana</name>
    <name type="common">Chinese pond mussel</name>
    <name type="synonym">Anodonta woodiana</name>
    <dbReference type="NCBI Taxonomy" id="1069815"/>
    <lineage>
        <taxon>Eukaryota</taxon>
        <taxon>Metazoa</taxon>
        <taxon>Spiralia</taxon>
        <taxon>Lophotrochozoa</taxon>
        <taxon>Mollusca</taxon>
        <taxon>Bivalvia</taxon>
        <taxon>Autobranchia</taxon>
        <taxon>Heteroconchia</taxon>
        <taxon>Palaeoheterodonta</taxon>
        <taxon>Unionida</taxon>
        <taxon>Unionoidea</taxon>
        <taxon>Unionidae</taxon>
        <taxon>Unioninae</taxon>
        <taxon>Sinanodonta</taxon>
    </lineage>
</organism>
<reference evidence="2 3" key="1">
    <citation type="submission" date="2024-11" db="EMBL/GenBank/DDBJ databases">
        <title>Chromosome-level genome assembly of the freshwater bivalve Anodonta woodiana.</title>
        <authorList>
            <person name="Chen X."/>
        </authorList>
    </citation>
    <scope>NUCLEOTIDE SEQUENCE [LARGE SCALE GENOMIC DNA]</scope>
    <source>
        <strain evidence="2">MN2024</strain>
        <tissue evidence="2">Gills</tissue>
    </source>
</reference>
<comment type="caution">
    <text evidence="2">The sequence shown here is derived from an EMBL/GenBank/DDBJ whole genome shotgun (WGS) entry which is preliminary data.</text>
</comment>
<evidence type="ECO:0000313" key="3">
    <source>
        <dbReference type="Proteomes" id="UP001634394"/>
    </source>
</evidence>
<protein>
    <submittedName>
        <fullName evidence="2">Uncharacterized protein</fullName>
    </submittedName>
</protein>
<name>A0ABD3VNP3_SINWO</name>
<keyword evidence="3" id="KW-1185">Reference proteome</keyword>
<dbReference type="AlphaFoldDB" id="A0ABD3VNP3"/>
<evidence type="ECO:0000256" key="1">
    <source>
        <dbReference type="SAM" id="MobiDB-lite"/>
    </source>
</evidence>
<dbReference type="Proteomes" id="UP001634394">
    <property type="component" value="Unassembled WGS sequence"/>
</dbReference>
<evidence type="ECO:0000313" key="2">
    <source>
        <dbReference type="EMBL" id="KAL3863127.1"/>
    </source>
</evidence>
<gene>
    <name evidence="2" type="ORF">ACJMK2_004899</name>
</gene>
<sequence length="218" mass="24029">MYASHAFSTPFSVKDILGINWSDQAGVSSHYGLDYSNPNYANFPFDNQRMGDQMSPLMNSINNSSCLYSSNSTMSSMQPTYTNLSCSSSVSSMHLPVIHTDSMSPKQEYDTSGVPTPGSVSEESPPLPSGAIDTGPMSQPVGNEQNEDIIETLGIKNDFIFYFNSFSTGQTLLLNSTGSIELPVKMRFHQMVKLNIPFEDQIKIIVFFVCRIRSVTNS</sequence>
<dbReference type="EMBL" id="JBJQND010000010">
    <property type="protein sequence ID" value="KAL3863127.1"/>
    <property type="molecule type" value="Genomic_DNA"/>
</dbReference>